<feature type="signal peptide" evidence="1">
    <location>
        <begin position="1"/>
        <end position="19"/>
    </location>
</feature>
<evidence type="ECO:0000313" key="2">
    <source>
        <dbReference type="EMBL" id="SFH00316.1"/>
    </source>
</evidence>
<proteinExistence type="predicted"/>
<feature type="chain" id="PRO_5038661875" description="Lipoprotein" evidence="1">
    <location>
        <begin position="20"/>
        <end position="85"/>
    </location>
</feature>
<dbReference type="Proteomes" id="UP000198752">
    <property type="component" value="Unassembled WGS sequence"/>
</dbReference>
<name>A0A1I2WIZ8_9BACL</name>
<organism evidence="2 3">
    <name type="scientific">Sporolactobacillus nakayamae</name>
    <dbReference type="NCBI Taxonomy" id="269670"/>
    <lineage>
        <taxon>Bacteria</taxon>
        <taxon>Bacillati</taxon>
        <taxon>Bacillota</taxon>
        <taxon>Bacilli</taxon>
        <taxon>Bacillales</taxon>
        <taxon>Sporolactobacillaceae</taxon>
        <taxon>Sporolactobacillus</taxon>
    </lineage>
</organism>
<evidence type="ECO:0000313" key="3">
    <source>
        <dbReference type="Proteomes" id="UP000198752"/>
    </source>
</evidence>
<evidence type="ECO:0000256" key="1">
    <source>
        <dbReference type="SAM" id="SignalP"/>
    </source>
</evidence>
<gene>
    <name evidence="2" type="ORF">SAMN02982927_03546</name>
</gene>
<keyword evidence="3" id="KW-1185">Reference proteome</keyword>
<protein>
    <recommendedName>
        <fullName evidence="4">Lipoprotein</fullName>
    </recommendedName>
</protein>
<dbReference type="PROSITE" id="PS51257">
    <property type="entry name" value="PROKAR_LIPOPROTEIN"/>
    <property type="match status" value="1"/>
</dbReference>
<keyword evidence="1" id="KW-0732">Signal</keyword>
<dbReference type="AlphaFoldDB" id="A0A1I2WIZ8"/>
<reference evidence="3" key="1">
    <citation type="submission" date="2016-10" db="EMBL/GenBank/DDBJ databases">
        <authorList>
            <person name="Varghese N."/>
            <person name="Submissions S."/>
        </authorList>
    </citation>
    <scope>NUCLEOTIDE SEQUENCE [LARGE SCALE GENOMIC DNA]</scope>
    <source>
        <strain evidence="3">ATCC 700379</strain>
    </source>
</reference>
<sequence>MKKGTVIIITLLLVFTGCAVDQGQKNNEELLRYTNESGKISSIYSKEKSDKIKRAFGHTKWNQKKFNNQSGYYSVLKRTEKNKEK</sequence>
<evidence type="ECO:0008006" key="4">
    <source>
        <dbReference type="Google" id="ProtNLM"/>
    </source>
</evidence>
<accession>A0A1I2WIZ8</accession>
<dbReference type="EMBL" id="FOOY01000042">
    <property type="protein sequence ID" value="SFH00316.1"/>
    <property type="molecule type" value="Genomic_DNA"/>
</dbReference>